<evidence type="ECO:0000313" key="5">
    <source>
        <dbReference type="Proteomes" id="UP000050790"/>
    </source>
</evidence>
<accession>A0AA84ZUA5</accession>
<dbReference type="InterPro" id="IPR011992">
    <property type="entry name" value="EF-hand-dom_pair"/>
</dbReference>
<feature type="region of interest" description="Disordered" evidence="3">
    <location>
        <begin position="134"/>
        <end position="173"/>
    </location>
</feature>
<dbReference type="PROSITE" id="PS50222">
    <property type="entry name" value="EF_HAND_2"/>
    <property type="match status" value="1"/>
</dbReference>
<dbReference type="PROSITE" id="PS00018">
    <property type="entry name" value="EF_HAND_1"/>
    <property type="match status" value="1"/>
</dbReference>
<feature type="compositionally biased region" description="Acidic residues" evidence="3">
    <location>
        <begin position="901"/>
        <end position="919"/>
    </location>
</feature>
<dbReference type="CDD" id="cd21504">
    <property type="entry name" value="PPP2R3A_B-like"/>
    <property type="match status" value="1"/>
</dbReference>
<feature type="region of interest" description="Disordered" evidence="3">
    <location>
        <begin position="188"/>
        <end position="215"/>
    </location>
</feature>
<feature type="compositionally biased region" description="Polar residues" evidence="3">
    <location>
        <begin position="316"/>
        <end position="344"/>
    </location>
</feature>
<dbReference type="Pfam" id="PF13499">
    <property type="entry name" value="EF-hand_7"/>
    <property type="match status" value="1"/>
</dbReference>
<dbReference type="InterPro" id="IPR002048">
    <property type="entry name" value="EF_hand_dom"/>
</dbReference>
<feature type="domain" description="EF-hand" evidence="4">
    <location>
        <begin position="756"/>
        <end position="791"/>
    </location>
</feature>
<proteinExistence type="predicted"/>
<dbReference type="FunFam" id="1.10.238.10:FF:000628">
    <property type="entry name" value="Serine/threonine-protein phosphatase 2A regulatory subunit B'' subunit beta"/>
    <property type="match status" value="1"/>
</dbReference>
<dbReference type="SUPFAM" id="SSF47473">
    <property type="entry name" value="EF-hand"/>
    <property type="match status" value="2"/>
</dbReference>
<dbReference type="FunFam" id="1.10.238.220:FF:000001">
    <property type="entry name" value="Serine/threonine-protein phosphatase 2A regulatory subunit B'' subunit alpha"/>
    <property type="match status" value="1"/>
</dbReference>
<evidence type="ECO:0000256" key="3">
    <source>
        <dbReference type="SAM" id="MobiDB-lite"/>
    </source>
</evidence>
<dbReference type="InterPro" id="IPR018247">
    <property type="entry name" value="EF_Hand_1_Ca_BS"/>
</dbReference>
<dbReference type="InterPro" id="IPR048855">
    <property type="entry name" value="P2R3A_B_D_EF-hand"/>
</dbReference>
<feature type="compositionally biased region" description="Polar residues" evidence="3">
    <location>
        <begin position="266"/>
        <end position="297"/>
    </location>
</feature>
<feature type="compositionally biased region" description="Low complexity" evidence="3">
    <location>
        <begin position="930"/>
        <end position="941"/>
    </location>
</feature>
<dbReference type="Pfam" id="PF17958">
    <property type="entry name" value="EF-hand_13"/>
    <property type="match status" value="1"/>
</dbReference>
<evidence type="ECO:0000256" key="1">
    <source>
        <dbReference type="ARBA" id="ARBA00022723"/>
    </source>
</evidence>
<feature type="compositionally biased region" description="Low complexity" evidence="3">
    <location>
        <begin position="188"/>
        <end position="204"/>
    </location>
</feature>
<dbReference type="Pfam" id="PF21161">
    <property type="entry name" value="P2R3B_EF-hand"/>
    <property type="match status" value="1"/>
</dbReference>
<evidence type="ECO:0000313" key="6">
    <source>
        <dbReference type="WBParaSite" id="SMRG1_49310.5"/>
    </source>
</evidence>
<dbReference type="PANTHER" id="PTHR14095">
    <property type="entry name" value="PHOSPHATASE 2A REGULATORY SUBUNIT-RELATED"/>
    <property type="match status" value="1"/>
</dbReference>
<feature type="region of interest" description="Disordered" evidence="3">
    <location>
        <begin position="266"/>
        <end position="386"/>
    </location>
</feature>
<dbReference type="Proteomes" id="UP000050790">
    <property type="component" value="Unassembled WGS sequence"/>
</dbReference>
<keyword evidence="1" id="KW-0479">Metal-binding</keyword>
<dbReference type="GO" id="GO:0019888">
    <property type="term" value="F:protein phosphatase regulator activity"/>
    <property type="evidence" value="ECO:0007669"/>
    <property type="project" value="TreeGrafter"/>
</dbReference>
<evidence type="ECO:0000256" key="2">
    <source>
        <dbReference type="ARBA" id="ARBA00022837"/>
    </source>
</evidence>
<dbReference type="GO" id="GO:0000159">
    <property type="term" value="C:protein phosphatase type 2A complex"/>
    <property type="evidence" value="ECO:0007669"/>
    <property type="project" value="TreeGrafter"/>
</dbReference>
<feature type="region of interest" description="Disordered" evidence="3">
    <location>
        <begin position="892"/>
        <end position="955"/>
    </location>
</feature>
<reference evidence="6" key="1">
    <citation type="submission" date="2023-11" db="UniProtKB">
        <authorList>
            <consortium name="WormBaseParasite"/>
        </authorList>
    </citation>
    <scope>IDENTIFICATION</scope>
</reference>
<dbReference type="AlphaFoldDB" id="A0AA84ZUA5"/>
<dbReference type="WBParaSite" id="SMRG1_49310.5">
    <property type="protein sequence ID" value="SMRG1_49310.5"/>
    <property type="gene ID" value="SMRG1_49310"/>
</dbReference>
<dbReference type="Gene3D" id="1.10.238.220">
    <property type="match status" value="1"/>
</dbReference>
<protein>
    <submittedName>
        <fullName evidence="6">EF-hand_13 domain-containing protein</fullName>
    </submittedName>
</protein>
<dbReference type="PANTHER" id="PTHR14095:SF0">
    <property type="entry name" value="MIP22305P"/>
    <property type="match status" value="1"/>
</dbReference>
<feature type="compositionally biased region" description="Basic and acidic residues" evidence="3">
    <location>
        <begin position="345"/>
        <end position="356"/>
    </location>
</feature>
<dbReference type="GO" id="GO:0005509">
    <property type="term" value="F:calcium ion binding"/>
    <property type="evidence" value="ECO:0007669"/>
    <property type="project" value="InterPro"/>
</dbReference>
<feature type="compositionally biased region" description="Polar residues" evidence="3">
    <location>
        <begin position="942"/>
        <end position="954"/>
    </location>
</feature>
<name>A0AA84ZUA5_9TREM</name>
<feature type="compositionally biased region" description="Low complexity" evidence="3">
    <location>
        <begin position="136"/>
        <end position="160"/>
    </location>
</feature>
<dbReference type="Gene3D" id="1.10.238.10">
    <property type="entry name" value="EF-hand"/>
    <property type="match status" value="1"/>
</dbReference>
<dbReference type="Gene3D" id="1.10.238.230">
    <property type="match status" value="1"/>
</dbReference>
<sequence length="993" mass="109999">MPVLVGTPSLVLISRVQVYQTCSVDLAWQRAVHACQRCPKATLTTNAVTPLISPSGGERATSRFCPAGVHMSHCIPASEIFGTTSKSITTGAHSVLTNNDTHGAVSPAHLSWGPPDLPLPAASPNHPVHAAHIARSSYPPASSPTSSTSSTPVKTTTSTTVHHFHPVQRSKPLDSKFGLIEKVSSTASATITPTSTTSPSLATTDITPSVPPDGNIVENRLPSIDISEKDIDLAKSDNNESDKPHFNLSIQDTLTDKSHDDITVCENNLSSSHTDSLRTEYNSESSTEQPHTANDVTYENKSKRENGVITICPKATPNSENQLSVNDETKHSSQTTNTTATNKLSNHDADTDDISKIRTNKTTPLRTNDGIGSKQHTPTVASTPSAYNCPAESNKPDVDVVAHQQSHDNYHDVNKHHRIHSSQSKNVFSSDGVLEDVTSLISKANVPNHSDYTYPSSVDSTSCEQNKGFAILSSPTRTHKALPAFHFPLGTTRMSNEEINTELERVKQELNQFIDSSVNSGKYSDPLISHSCFGQVAKVLNCPLYWKHAIYMNAGGTPDRQPVTLSNLLKSWSHTLNTCPDEASKFVHLLTRGRATFLVQSDFNTLIQDILESHPGLAFLEAAKDFHSRYVATVVARIFFNVNISWSGRISLGELRRSNFLPVLASLENEDDINLVTQYFSYEHFYVIYCKFWELDEDHDLIISRSDLARHNNYAISERMIDRIFSGAVTRGTAFKEGVMTYPDFVWFLLAEEDKHHPRSIEYWFRCMDLDGDGLLSMYELEYFYSEQLARMEEMGIEPISFEDCLCQCLDMVKPALTDKIRLSDMKQCRLCHIFFDTFFNLPKYLQHEQRDPFANLRMFTKINEQQDIEEGLNELSDWDRYAAETYEMLVNVEGGGNPDDGVDDDEDDDEEDDEEEEQGGAVGDEGTGSNQQQKNNDSNNVTSPTSTVISLVNKNDKINRKDNVGSCGLANKLESIGNSDLIKLESTVGAGE</sequence>
<keyword evidence="2" id="KW-0106">Calcium</keyword>
<evidence type="ECO:0000259" key="4">
    <source>
        <dbReference type="PROSITE" id="PS50222"/>
    </source>
</evidence>
<dbReference type="InterPro" id="IPR041534">
    <property type="entry name" value="EF-hand_13"/>
</dbReference>
<feature type="compositionally biased region" description="Polar residues" evidence="3">
    <location>
        <begin position="374"/>
        <end position="386"/>
    </location>
</feature>
<organism evidence="5 6">
    <name type="scientific">Schistosoma margrebowiei</name>
    <dbReference type="NCBI Taxonomy" id="48269"/>
    <lineage>
        <taxon>Eukaryota</taxon>
        <taxon>Metazoa</taxon>
        <taxon>Spiralia</taxon>
        <taxon>Lophotrochozoa</taxon>
        <taxon>Platyhelminthes</taxon>
        <taxon>Trematoda</taxon>
        <taxon>Digenea</taxon>
        <taxon>Strigeidida</taxon>
        <taxon>Schistosomatoidea</taxon>
        <taxon>Schistosomatidae</taxon>
        <taxon>Schistosoma</taxon>
    </lineage>
</organism>